<accession>A0ACC3NHY4</accession>
<proteinExistence type="predicted"/>
<dbReference type="Proteomes" id="UP001281147">
    <property type="component" value="Unassembled WGS sequence"/>
</dbReference>
<gene>
    <name evidence="1" type="ORF">LTR37_006129</name>
</gene>
<comment type="caution">
    <text evidence="1">The sequence shown here is derived from an EMBL/GenBank/DDBJ whole genome shotgun (WGS) entry which is preliminary data.</text>
</comment>
<evidence type="ECO:0000313" key="2">
    <source>
        <dbReference type="Proteomes" id="UP001281147"/>
    </source>
</evidence>
<reference evidence="1" key="1">
    <citation type="submission" date="2023-07" db="EMBL/GenBank/DDBJ databases">
        <title>Black Yeasts Isolated from many extreme environments.</title>
        <authorList>
            <person name="Coleine C."/>
            <person name="Stajich J.E."/>
            <person name="Selbmann L."/>
        </authorList>
    </citation>
    <scope>NUCLEOTIDE SEQUENCE</scope>
    <source>
        <strain evidence="1">CCFEE 5714</strain>
    </source>
</reference>
<evidence type="ECO:0000313" key="1">
    <source>
        <dbReference type="EMBL" id="KAK3717074.1"/>
    </source>
</evidence>
<protein>
    <submittedName>
        <fullName evidence="1">Uncharacterized protein</fullName>
    </submittedName>
</protein>
<dbReference type="EMBL" id="JAUTXU010000039">
    <property type="protein sequence ID" value="KAK3717074.1"/>
    <property type="molecule type" value="Genomic_DNA"/>
</dbReference>
<sequence>MPFGILEDYKMEIVPGTALLHDQNDMPDELRGVGTERLKHGTGRLSHVLLIPQPSDDPDDPLNWPLWKKDLILFIVGMSAAVVGAYGPMLGPGFVPIAAELGITVNVLGEATAWLILTLGICVFFFNPIAKIYGKRPVYVFASIVMIVVSIWGAVADTYGSFLGSRIVGALGMAPYEVLVQATISDMYFVHQRATRLAVWNLFLLCGICGAGFVSGYIIEYLGYQWTFWMCAILFGIFGFGIVFFVPETNYIRRGVTSNLLANTGIQDQERGAEQEKFDEKGMHVEYTEISPKLTGNGANPKTASDPGMSYVQSLRLFTGRYTDSKVWKIFTRPFIMFFYPCVIWGFLIYGTTLTWIVVFSVVNGVLFTSPPYNFSVGQAGLTSLSPFILCILGEGIAGPLNDWICVKLAKRNHGIYEPEFRLVLMIVVVILGAIGFYGFGATVHYQTHWFGPVATYGLANMSLAFASTCVFGYVLDCYPRLAEEAFVAINTRNLLTFGLTFFVVGWLEKDGALAVFNVLGSCFLAVCALTIPLWVYGKRIRSWVARNHFLNDFMRDI</sequence>
<organism evidence="1 2">
    <name type="scientific">Vermiconidia calcicola</name>
    <dbReference type="NCBI Taxonomy" id="1690605"/>
    <lineage>
        <taxon>Eukaryota</taxon>
        <taxon>Fungi</taxon>
        <taxon>Dikarya</taxon>
        <taxon>Ascomycota</taxon>
        <taxon>Pezizomycotina</taxon>
        <taxon>Dothideomycetes</taxon>
        <taxon>Dothideomycetidae</taxon>
        <taxon>Mycosphaerellales</taxon>
        <taxon>Extremaceae</taxon>
        <taxon>Vermiconidia</taxon>
    </lineage>
</organism>
<name>A0ACC3NHY4_9PEZI</name>
<keyword evidence="2" id="KW-1185">Reference proteome</keyword>